<dbReference type="GO" id="GO:0008418">
    <property type="term" value="F:protein-N-terminal asparagine amidohydrolase activity"/>
    <property type="evidence" value="ECO:0007669"/>
    <property type="project" value="InterPro"/>
</dbReference>
<reference evidence="1" key="1">
    <citation type="submission" date="2022-02" db="EMBL/GenBank/DDBJ databases">
        <title>Atlantic sturgeon de novo genome assembly.</title>
        <authorList>
            <person name="Stock M."/>
            <person name="Klopp C."/>
            <person name="Guiguen Y."/>
            <person name="Cabau C."/>
            <person name="Parinello H."/>
            <person name="Santidrian Yebra-Pimentel E."/>
            <person name="Kuhl H."/>
            <person name="Dirks R.P."/>
            <person name="Guessner J."/>
            <person name="Wuertz S."/>
            <person name="Du K."/>
            <person name="Schartl M."/>
        </authorList>
    </citation>
    <scope>NUCLEOTIDE SEQUENCE</scope>
    <source>
        <strain evidence="1">STURGEONOMICS-FGT-2020</strain>
        <tissue evidence="1">Whole blood</tissue>
    </source>
</reference>
<dbReference type="InterPro" id="IPR026750">
    <property type="entry name" value="NTAN1"/>
</dbReference>
<dbReference type="Proteomes" id="UP001230051">
    <property type="component" value="Unassembled WGS sequence"/>
</dbReference>
<proteinExistence type="predicted"/>
<accession>A0AAD8G3N7</accession>
<evidence type="ECO:0000313" key="2">
    <source>
        <dbReference type="Proteomes" id="UP001230051"/>
    </source>
</evidence>
<organism evidence="1 2">
    <name type="scientific">Acipenser oxyrinchus oxyrinchus</name>
    <dbReference type="NCBI Taxonomy" id="40147"/>
    <lineage>
        <taxon>Eukaryota</taxon>
        <taxon>Metazoa</taxon>
        <taxon>Chordata</taxon>
        <taxon>Craniata</taxon>
        <taxon>Vertebrata</taxon>
        <taxon>Euteleostomi</taxon>
        <taxon>Actinopterygii</taxon>
        <taxon>Chondrostei</taxon>
        <taxon>Acipenseriformes</taxon>
        <taxon>Acipenseridae</taxon>
        <taxon>Acipenser</taxon>
    </lineage>
</organism>
<keyword evidence="2" id="KW-1185">Reference proteome</keyword>
<dbReference type="PANTHER" id="PTHR12498">
    <property type="entry name" value="N-TERMINAL ASPARAGINE AMIDOHYDROLASE"/>
    <property type="match status" value="1"/>
</dbReference>
<comment type="caution">
    <text evidence="1">The sequence shown here is derived from an EMBL/GenBank/DDBJ whole genome shotgun (WGS) entry which is preliminary data.</text>
</comment>
<protein>
    <submittedName>
        <fullName evidence="1">Protein N-terminal asparagine amidohydrolase isoform X2</fullName>
    </submittedName>
</protein>
<sequence length="337" mass="37346">MQAGLAGVSGTVCGKTGVLAVFCERPILMKMPLFINNEKVQLFNTTVKLFRIYPLLKDGAKVFRDRLPETAVDTKCLLYVKQREFAATTPSDCSVTVIGSDDATTCHIVVLRHTGSGATCLAHCDGSSTWSEVPLIVKAVRSLTKSAEEGRLELHLFGGFDDERHNSHKLSLNLLAFNKQNEDIHLESCCITELNDIVVEGIHRPVVYGIGVNVKSGEVFPATFSFRGPEDDLRSARTFTGGQMADVYDASRELVTIGPCRWSPDLDIGFWLAQDDETILQYMSTSPQVEPPHFVSHMKATIQFLLENPNSEALFPEGAPRFYRRTSEGVWERQAVC</sequence>
<name>A0AAD8G3N7_ACIOX</name>
<gene>
    <name evidence="1" type="primary">Ntan1</name>
    <name evidence="1" type="ORF">AOXY_G17771</name>
</gene>
<dbReference type="AlphaFoldDB" id="A0AAD8G3N7"/>
<evidence type="ECO:0000313" key="1">
    <source>
        <dbReference type="EMBL" id="KAK1162814.1"/>
    </source>
</evidence>
<dbReference type="Pfam" id="PF14736">
    <property type="entry name" value="N_Asn_amidohyd"/>
    <property type="match status" value="1"/>
</dbReference>
<dbReference type="GO" id="GO:0005634">
    <property type="term" value="C:nucleus"/>
    <property type="evidence" value="ECO:0007669"/>
    <property type="project" value="TreeGrafter"/>
</dbReference>
<dbReference type="GO" id="GO:0006511">
    <property type="term" value="P:ubiquitin-dependent protein catabolic process"/>
    <property type="evidence" value="ECO:0007669"/>
    <property type="project" value="TreeGrafter"/>
</dbReference>
<dbReference type="EMBL" id="JAGXEW010000016">
    <property type="protein sequence ID" value="KAK1162814.1"/>
    <property type="molecule type" value="Genomic_DNA"/>
</dbReference>
<dbReference type="PANTHER" id="PTHR12498:SF0">
    <property type="entry name" value="PROTEIN N-TERMINAL ASPARAGINE AMIDOHYDROLASE"/>
    <property type="match status" value="1"/>
</dbReference>